<protein>
    <submittedName>
        <fullName evidence="1">Uncharacterized protein</fullName>
    </submittedName>
</protein>
<dbReference type="EMBL" id="JABWGO010000014">
    <property type="protein sequence ID" value="NUW46035.1"/>
    <property type="molecule type" value="Genomic_DNA"/>
</dbReference>
<evidence type="ECO:0000313" key="2">
    <source>
        <dbReference type="Proteomes" id="UP000546126"/>
    </source>
</evidence>
<name>A0A7Y6IXM4_9ACTN</name>
<accession>A0A7Y6IXM4</accession>
<organism evidence="1 2">
    <name type="scientific">Nonomuraea rhodomycinica</name>
    <dbReference type="NCBI Taxonomy" id="1712872"/>
    <lineage>
        <taxon>Bacteria</taxon>
        <taxon>Bacillati</taxon>
        <taxon>Actinomycetota</taxon>
        <taxon>Actinomycetes</taxon>
        <taxon>Streptosporangiales</taxon>
        <taxon>Streptosporangiaceae</taxon>
        <taxon>Nonomuraea</taxon>
    </lineage>
</organism>
<dbReference type="Proteomes" id="UP000546126">
    <property type="component" value="Unassembled WGS sequence"/>
</dbReference>
<comment type="caution">
    <text evidence="1">The sequence shown here is derived from an EMBL/GenBank/DDBJ whole genome shotgun (WGS) entry which is preliminary data.</text>
</comment>
<reference evidence="1 2" key="1">
    <citation type="submission" date="2020-06" db="EMBL/GenBank/DDBJ databases">
        <authorList>
            <person name="Chanama M."/>
        </authorList>
    </citation>
    <scope>NUCLEOTIDE SEQUENCE [LARGE SCALE GENOMIC DNA]</scope>
    <source>
        <strain evidence="1 2">TBRC6557</strain>
    </source>
</reference>
<gene>
    <name evidence="1" type="ORF">HT134_38860</name>
</gene>
<dbReference type="AlphaFoldDB" id="A0A7Y6IXM4"/>
<keyword evidence="2" id="KW-1185">Reference proteome</keyword>
<proteinExistence type="predicted"/>
<dbReference type="RefSeq" id="WP_175605501.1">
    <property type="nucleotide sequence ID" value="NZ_JABWGO010000014.1"/>
</dbReference>
<sequence length="117" mass="12443">MIGVDDFPPSTVGQLMGRSLRACSRSVAQIHSRCGGGTRRAVRADLGQRAQVDARPLKRPSSTAPIFKEATGLELAMLDGVRVAPDLSRSVRAGTSRAVLRSPRFAPGFTLAEELSP</sequence>
<evidence type="ECO:0000313" key="1">
    <source>
        <dbReference type="EMBL" id="NUW46035.1"/>
    </source>
</evidence>